<dbReference type="InterPro" id="IPR027417">
    <property type="entry name" value="P-loop_NTPase"/>
</dbReference>
<keyword evidence="3" id="KW-0699">rRNA-binding</keyword>
<evidence type="ECO:0000256" key="2">
    <source>
        <dbReference type="ARBA" id="ARBA00023134"/>
    </source>
</evidence>
<evidence type="ECO:0000256" key="1">
    <source>
        <dbReference type="ARBA" id="ARBA00022741"/>
    </source>
</evidence>
<dbReference type="EMBL" id="SJDU01000128">
    <property type="protein sequence ID" value="TKZ35276.1"/>
    <property type="molecule type" value="Genomic_DNA"/>
</dbReference>
<dbReference type="InterPro" id="IPR004881">
    <property type="entry name" value="Ribosome_biogen_GTPase_RsgA"/>
</dbReference>
<dbReference type="Gene3D" id="3.40.50.300">
    <property type="entry name" value="P-loop containing nucleotide triphosphate hydrolases"/>
    <property type="match status" value="1"/>
</dbReference>
<comment type="caution">
    <text evidence="6">The sequence shown here is derived from an EMBL/GenBank/DDBJ whole genome shotgun (WGS) entry which is preliminary data.</text>
</comment>
<dbReference type="PANTHER" id="PTHR32120:SF11">
    <property type="entry name" value="SMALL RIBOSOMAL SUBUNIT BIOGENESIS GTPASE RSGA 1, MITOCHONDRIAL-RELATED"/>
    <property type="match status" value="1"/>
</dbReference>
<dbReference type="HAMAP" id="MF_01820">
    <property type="entry name" value="GTPase_RsgA"/>
    <property type="match status" value="1"/>
</dbReference>
<comment type="function">
    <text evidence="3">One of several proteins that assist in the late maturation steps of the functional core of the 30S ribosomal subunit. Helps release RbfA from mature subunits. May play a role in the assembly of ribosomal proteins into the subunit. Circularly permuted GTPase that catalyzes slow GTP hydrolysis, GTPase activity is stimulated by the 30S ribosomal subunit.</text>
</comment>
<evidence type="ECO:0000259" key="5">
    <source>
        <dbReference type="PROSITE" id="PS51721"/>
    </source>
</evidence>
<protein>
    <recommendedName>
        <fullName evidence="3">Small ribosomal subunit biogenesis GTPase RsgA</fullName>
        <ecNumber evidence="3">3.6.1.-</ecNumber>
    </recommendedName>
</protein>
<sequence length="365" mass="42484">MTDFKIKDIGFDEYFEKSTSEILNNSNNKDLIPARVIRINKRYYTLFSDEGEFLARIKGKIRHKSEVQSELPIVGDWVLMRKSDNNAFIDTILTRKNILYRKANIKKNDIQAIVSNIDYVFIIVALDNEMPMSAIARYLSIAHTSEIKPIIAISKIDIYPKSEFEELLKNIKENYPNEIVFGYDAKTGNNAKKFLEYIKKNTSSVFIGASGSGKSTIINYLLKKEKMKTSEVREYDFKGMHTTTHRELLVLEGGGVVIDTPGLRNLDLWEDDRGIKKTFEDLEELSKNCKFKNCSHQHEPDCYILKLLDEGKIPYERYEAYIILLNENKRLQKTSTQIKKDRKTALKKIMKYKNDYKKINKNLKK</sequence>
<dbReference type="NCBIfam" id="TIGR00157">
    <property type="entry name" value="ribosome small subunit-dependent GTPase A"/>
    <property type="match status" value="1"/>
</dbReference>
<dbReference type="InterPro" id="IPR030378">
    <property type="entry name" value="G_CP_dom"/>
</dbReference>
<dbReference type="Gene3D" id="2.40.50.140">
    <property type="entry name" value="Nucleic acid-binding proteins"/>
    <property type="match status" value="1"/>
</dbReference>
<evidence type="ECO:0000256" key="3">
    <source>
        <dbReference type="HAMAP-Rule" id="MF_01820"/>
    </source>
</evidence>
<dbReference type="InterPro" id="IPR010914">
    <property type="entry name" value="RsgA_GTPase_dom"/>
</dbReference>
<reference evidence="6 7" key="1">
    <citation type="journal article" date="2019" name="Anaerobe">
        <title>Brachyspira catarrhinii sp. nov., an anaerobic intestinal spirochaete isolated from vervet monkeys may have been misidentified as Brachyspira aalborgi in previous studies.</title>
        <authorList>
            <person name="Phillips N.D."/>
            <person name="La T."/>
            <person name="Hampson D.J."/>
        </authorList>
    </citation>
    <scope>NUCLEOTIDE SEQUENCE [LARGE SCALE GENOMIC DNA]</scope>
    <source>
        <strain evidence="6 7">Z12</strain>
    </source>
</reference>
<feature type="binding site" evidence="3">
    <location>
        <position position="302"/>
    </location>
    <ligand>
        <name>Zn(2+)</name>
        <dbReference type="ChEBI" id="CHEBI:29105"/>
    </ligand>
</feature>
<dbReference type="SUPFAM" id="SSF50249">
    <property type="entry name" value="Nucleic acid-binding proteins"/>
    <property type="match status" value="1"/>
</dbReference>
<keyword evidence="3" id="KW-0479">Metal-binding</keyword>
<comment type="subunit">
    <text evidence="3">Monomer. Associates with 30S ribosomal subunit, binds 16S rRNA.</text>
</comment>
<keyword evidence="2 3" id="KW-0342">GTP-binding</keyword>
<proteinExistence type="inferred from homology"/>
<gene>
    <name evidence="3 6" type="primary">rsgA</name>
    <name evidence="6" type="ORF">EZH24_06135</name>
</gene>
<comment type="cofactor">
    <cofactor evidence="3">
        <name>Zn(2+)</name>
        <dbReference type="ChEBI" id="CHEBI:29105"/>
    </cofactor>
    <text evidence="3">Binds 1 zinc ion per subunit.</text>
</comment>
<name>A0ABY2TSW3_9SPIR</name>
<dbReference type="PANTHER" id="PTHR32120">
    <property type="entry name" value="SMALL RIBOSOMAL SUBUNIT BIOGENESIS GTPASE RSGA"/>
    <property type="match status" value="1"/>
</dbReference>
<feature type="binding site" evidence="3">
    <location>
        <begin position="154"/>
        <end position="157"/>
    </location>
    <ligand>
        <name>GTP</name>
        <dbReference type="ChEBI" id="CHEBI:37565"/>
    </ligand>
</feature>
<dbReference type="InterPro" id="IPR012340">
    <property type="entry name" value="NA-bd_OB-fold"/>
</dbReference>
<feature type="binding site" evidence="3">
    <location>
        <position position="294"/>
    </location>
    <ligand>
        <name>Zn(2+)</name>
        <dbReference type="ChEBI" id="CHEBI:29105"/>
    </ligand>
</feature>
<dbReference type="RefSeq" id="WP_137998254.1">
    <property type="nucleotide sequence ID" value="NZ_SJDU01000128.1"/>
</dbReference>
<dbReference type="PROSITE" id="PS50936">
    <property type="entry name" value="ENGC_GTPASE"/>
    <property type="match status" value="1"/>
</dbReference>
<keyword evidence="3" id="KW-0694">RNA-binding</keyword>
<keyword evidence="3" id="KW-0963">Cytoplasm</keyword>
<feature type="binding site" evidence="3">
    <location>
        <position position="289"/>
    </location>
    <ligand>
        <name>Zn(2+)</name>
        <dbReference type="ChEBI" id="CHEBI:29105"/>
    </ligand>
</feature>
<keyword evidence="3" id="KW-0378">Hydrolase</keyword>
<evidence type="ECO:0000313" key="7">
    <source>
        <dbReference type="Proteomes" id="UP000310168"/>
    </source>
</evidence>
<dbReference type="PROSITE" id="PS51721">
    <property type="entry name" value="G_CP"/>
    <property type="match status" value="1"/>
</dbReference>
<dbReference type="CDD" id="cd01854">
    <property type="entry name" value="YjeQ_EngC"/>
    <property type="match status" value="1"/>
</dbReference>
<feature type="binding site" evidence="3">
    <location>
        <position position="296"/>
    </location>
    <ligand>
        <name>Zn(2+)</name>
        <dbReference type="ChEBI" id="CHEBI:29105"/>
    </ligand>
</feature>
<dbReference type="EC" id="3.6.1.-" evidence="3"/>
<dbReference type="SUPFAM" id="SSF52540">
    <property type="entry name" value="P-loop containing nucleoside triphosphate hydrolases"/>
    <property type="match status" value="1"/>
</dbReference>
<keyword evidence="1 3" id="KW-0547">Nucleotide-binding</keyword>
<comment type="subcellular location">
    <subcellularLocation>
        <location evidence="3">Cytoplasm</location>
    </subcellularLocation>
</comment>
<accession>A0ABY2TSW3</accession>
<evidence type="ECO:0000259" key="4">
    <source>
        <dbReference type="PROSITE" id="PS50936"/>
    </source>
</evidence>
<dbReference type="Proteomes" id="UP000310168">
    <property type="component" value="Unassembled WGS sequence"/>
</dbReference>
<feature type="domain" description="EngC GTPase" evidence="4">
    <location>
        <begin position="115"/>
        <end position="264"/>
    </location>
</feature>
<organism evidence="6 7">
    <name type="scientific">Brachyspira catarrhinii</name>
    <dbReference type="NCBI Taxonomy" id="2528966"/>
    <lineage>
        <taxon>Bacteria</taxon>
        <taxon>Pseudomonadati</taxon>
        <taxon>Spirochaetota</taxon>
        <taxon>Spirochaetia</taxon>
        <taxon>Brachyspirales</taxon>
        <taxon>Brachyspiraceae</taxon>
        <taxon>Brachyspira</taxon>
    </lineage>
</organism>
<feature type="binding site" evidence="3">
    <location>
        <begin position="208"/>
        <end position="216"/>
    </location>
    <ligand>
        <name>GTP</name>
        <dbReference type="ChEBI" id="CHEBI:37565"/>
    </ligand>
</feature>
<comment type="similarity">
    <text evidence="3">Belongs to the TRAFAC class YlqF/YawG GTPase family. RsgA subfamily.</text>
</comment>
<keyword evidence="3" id="KW-0690">Ribosome biogenesis</keyword>
<keyword evidence="7" id="KW-1185">Reference proteome</keyword>
<keyword evidence="3" id="KW-0862">Zinc</keyword>
<evidence type="ECO:0000313" key="6">
    <source>
        <dbReference type="EMBL" id="TKZ35276.1"/>
    </source>
</evidence>
<dbReference type="Pfam" id="PF03193">
    <property type="entry name" value="RsgA_GTPase"/>
    <property type="match status" value="1"/>
</dbReference>
<feature type="domain" description="CP-type G" evidence="5">
    <location>
        <begin position="107"/>
        <end position="266"/>
    </location>
</feature>
<dbReference type="Gene3D" id="1.10.40.50">
    <property type="entry name" value="Probable gtpase engc, domain 3"/>
    <property type="match status" value="1"/>
</dbReference>